<dbReference type="Pfam" id="PF08885">
    <property type="entry name" value="GSCFA"/>
    <property type="match status" value="1"/>
</dbReference>
<proteinExistence type="predicted"/>
<feature type="region of interest" description="Disordered" evidence="1">
    <location>
        <begin position="317"/>
        <end position="343"/>
    </location>
</feature>
<evidence type="ECO:0000259" key="2">
    <source>
        <dbReference type="Pfam" id="PF08885"/>
    </source>
</evidence>
<keyword evidence="4" id="KW-1185">Reference proteome</keyword>
<dbReference type="EMBL" id="WIND01000001">
    <property type="protein sequence ID" value="MSU88377.1"/>
    <property type="molecule type" value="Genomic_DNA"/>
</dbReference>
<evidence type="ECO:0000256" key="1">
    <source>
        <dbReference type="SAM" id="MobiDB-lite"/>
    </source>
</evidence>
<dbReference type="InterPro" id="IPR014982">
    <property type="entry name" value="GSCFA"/>
</dbReference>
<evidence type="ECO:0000313" key="4">
    <source>
        <dbReference type="Proteomes" id="UP000474957"/>
    </source>
</evidence>
<dbReference type="AlphaFoldDB" id="A0A6L5YVX4"/>
<name>A0A6L5YVX4_9RHOB</name>
<protein>
    <submittedName>
        <fullName evidence="3">GSCFA family protein</fullName>
    </submittedName>
</protein>
<accession>A0A6L5YVX4</accession>
<comment type="caution">
    <text evidence="3">The sequence shown here is derived from an EMBL/GenBank/DDBJ whole genome shotgun (WGS) entry which is preliminary data.</text>
</comment>
<gene>
    <name evidence="3" type="ORF">GE300_01945</name>
</gene>
<sequence length="357" mass="40205">MDRPASPYRDLPPRAYWRSAVAERAPLDPGDLYRPRFPVTRDMRIVTAGSCFAQHVGRALRTSGFNVMDFEPLPARVRDETARRYGYRLFSARYGNIYTARQLAQLQAEADGALSPALPVWRKGDRFVDAQRPGVEPDGLESEALVLRHREAHLTCVRKAFRSADLFVFTFGLTEAWCHRDSGTVYPTAPGTIAGSFDPQQFAFRNFDVPAVLADFCTFRETLRQSRPDARFLVTVSPVPLTATATGQHVEVASCYSKSVLRAVCGMLTERFEDVDYFPSFEIITSQNARGAYYEANLRNVAPQGVETAMGAFRAAHGIGDAPEPEPDEPRRQRRRRREDRTEDVVCEEVLLEAFSR</sequence>
<evidence type="ECO:0000313" key="3">
    <source>
        <dbReference type="EMBL" id="MSU88377.1"/>
    </source>
</evidence>
<dbReference type="Proteomes" id="UP000474957">
    <property type="component" value="Unassembled WGS sequence"/>
</dbReference>
<feature type="domain" description="GSCFA" evidence="2">
    <location>
        <begin position="44"/>
        <end position="313"/>
    </location>
</feature>
<organism evidence="3 4">
    <name type="scientific">Halovulum marinum</name>
    <dbReference type="NCBI Taxonomy" id="2662447"/>
    <lineage>
        <taxon>Bacteria</taxon>
        <taxon>Pseudomonadati</taxon>
        <taxon>Pseudomonadota</taxon>
        <taxon>Alphaproteobacteria</taxon>
        <taxon>Rhodobacterales</taxon>
        <taxon>Paracoccaceae</taxon>
        <taxon>Halovulum</taxon>
    </lineage>
</organism>
<reference evidence="3 4" key="1">
    <citation type="submission" date="2019-10" db="EMBL/GenBank/DDBJ databases">
        <title>Cognatihalovulum marinum gen. nov. sp. nov., a new member of the family Rhodobacteraceae isolated from deep seawater of the Northwest Indian Ocean.</title>
        <authorList>
            <person name="Ruan C."/>
            <person name="Wang J."/>
            <person name="Zheng X."/>
            <person name="Song L."/>
            <person name="Zhu Y."/>
            <person name="Huang Y."/>
            <person name="Lu Z."/>
            <person name="Du W."/>
            <person name="Huang L."/>
            <person name="Dai X."/>
        </authorList>
    </citation>
    <scope>NUCLEOTIDE SEQUENCE [LARGE SCALE GENOMIC DNA]</scope>
    <source>
        <strain evidence="3 4">2CG4</strain>
    </source>
</reference>
<dbReference type="RefSeq" id="WP_325063058.1">
    <property type="nucleotide sequence ID" value="NZ_WIND01000001.1"/>
</dbReference>